<feature type="domain" description="DUF2345" evidence="3">
    <location>
        <begin position="716"/>
        <end position="861"/>
    </location>
</feature>
<dbReference type="SUPFAM" id="SSF69255">
    <property type="entry name" value="gp5 N-terminal domain-like"/>
    <property type="match status" value="1"/>
</dbReference>
<dbReference type="Pfam" id="PF05954">
    <property type="entry name" value="Phage_GPD"/>
    <property type="match status" value="1"/>
</dbReference>
<dbReference type="Pfam" id="PF13296">
    <property type="entry name" value="T6SS_Vgr"/>
    <property type="match status" value="1"/>
</dbReference>
<dbReference type="NCBIfam" id="TIGR01646">
    <property type="entry name" value="vgr_GE"/>
    <property type="match status" value="1"/>
</dbReference>
<gene>
    <name evidence="5" type="ORF">GCM10025770_39350</name>
</gene>
<dbReference type="Pfam" id="PF10106">
    <property type="entry name" value="DUF2345"/>
    <property type="match status" value="1"/>
</dbReference>
<evidence type="ECO:0000259" key="3">
    <source>
        <dbReference type="Pfam" id="PF10106"/>
    </source>
</evidence>
<keyword evidence="6" id="KW-1185">Reference proteome</keyword>
<dbReference type="Gene3D" id="2.40.50.230">
    <property type="entry name" value="Gp5 N-terminal domain"/>
    <property type="match status" value="1"/>
</dbReference>
<protein>
    <submittedName>
        <fullName evidence="5">Type VI secretion system Vgr family protein</fullName>
    </submittedName>
</protein>
<dbReference type="Gene3D" id="2.30.110.50">
    <property type="match status" value="1"/>
</dbReference>
<evidence type="ECO:0000259" key="2">
    <source>
        <dbReference type="Pfam" id="PF04717"/>
    </source>
</evidence>
<dbReference type="Gene3D" id="3.55.50.10">
    <property type="entry name" value="Baseplate protein-like domains"/>
    <property type="match status" value="1"/>
</dbReference>
<dbReference type="EMBL" id="BAABLD010000017">
    <property type="protein sequence ID" value="GAA5172715.1"/>
    <property type="molecule type" value="Genomic_DNA"/>
</dbReference>
<proteinExistence type="predicted"/>
<accession>A0ABP9R8R5</accession>
<dbReference type="Proteomes" id="UP001500547">
    <property type="component" value="Unassembled WGS sequence"/>
</dbReference>
<dbReference type="InterPro" id="IPR006531">
    <property type="entry name" value="Gp5/Vgr_OB"/>
</dbReference>
<dbReference type="InterPro" id="IPR018769">
    <property type="entry name" value="VgrG2_DUF2345"/>
</dbReference>
<feature type="region of interest" description="Disordered" evidence="1">
    <location>
        <begin position="693"/>
        <end position="719"/>
    </location>
</feature>
<name>A0ABP9R8R5_9RHOO</name>
<sequence length="978" mass="104146">MSDLSASLSSAIANAAQAALPSRDAFLKALSQKSRLLSIVTPLPDAALVVEYMAGREALSSPYRFDIDCLSSNAHFSLARFIGEEVTLRLLLADGRTRSWHGLVTRAAQLGADGGLARYRLTIEPWLAYLAQRRNSRIFQDKTAQDILTELFADYPGVSFEFAHTRELPPRSLTTQYRETDLAFITRLLAEEGLSYRFVHQQDAAATQGSAQGDDKPEADSLAHTRHTLVIFDAETEAVVSPQALIRYHRGNATEATDTLQQWQTRQEILSNSVTRSSWDYKQLLAPSGNASVDTAALPLGTVPELEDYEGAGAYRYPDADSAQRAATLRAQYLALATQTHRIGGSVRQLDAGHQFTVLQHPHYQGDAARFTLLAVEHEAANNLDSNAKAASGLHNDTTLERGTYRNQAICVAAALPIVPRPQARPRAAGLQSAIVVGTAKANSGTSTHSERDHRIKIQFPWQRGTAPLAGGLSSETERATGDDANGTWVRVAESLAGPNWGSAFTPRIGSEVLIDFIEGDIDRPLVVAGLYNGQDAPPWPAGEGSSANHPGILAGFHAPTLDGQGWSQWQMDDATGQLRTRIATSFARSELNLGYLIHQRPGSSERGQYRGQGFELRTDGWSITRAAQGMLISTTARQNATSTQLDTSEAAGQLKAAHDTANRLSDAASQSEADALAQAKQIDAFREVISSPLPAGEGQGVRAGEGANNGRPDDESKPFTAPAILIEAPASIALTTPQSSSLFAGEQLSTTVQADTQITAQHTASLVSGDATSLYTHAGGIKAIAANAPLSIQSHDGPLEVLADQNVTVTSSNDEIHILASSKIVLQAGQSSITLEGANITFACPGKFAVKGANNVMAGGGSGAASLDELPDGNMPVVPATPVALNDGEPEKYSERIVVISPVTGEAMDTKYTLTHQGQTKLKGKAAADGFGERYIQPKAEKLDVLVGPSGEWSVEYHIADVLPPAVDHDANEEGSM</sequence>
<organism evidence="5 6">
    <name type="scientific">Viridibacterium curvum</name>
    <dbReference type="NCBI Taxonomy" id="1101404"/>
    <lineage>
        <taxon>Bacteria</taxon>
        <taxon>Pseudomonadati</taxon>
        <taxon>Pseudomonadota</taxon>
        <taxon>Betaproteobacteria</taxon>
        <taxon>Rhodocyclales</taxon>
        <taxon>Rhodocyclaceae</taxon>
        <taxon>Viridibacterium</taxon>
    </lineage>
</organism>
<evidence type="ECO:0000313" key="5">
    <source>
        <dbReference type="EMBL" id="GAA5172715.1"/>
    </source>
</evidence>
<feature type="domain" description="Putative type VI secretion system Rhs element associated Vgr" evidence="4">
    <location>
        <begin position="562"/>
        <end position="669"/>
    </location>
</feature>
<dbReference type="Gene3D" id="4.10.220.110">
    <property type="match status" value="1"/>
</dbReference>
<evidence type="ECO:0000256" key="1">
    <source>
        <dbReference type="SAM" id="MobiDB-lite"/>
    </source>
</evidence>
<feature type="domain" description="Gp5/Type VI secretion system Vgr protein OB-fold" evidence="2">
    <location>
        <begin position="481"/>
        <end position="532"/>
    </location>
</feature>
<dbReference type="SUPFAM" id="SSF69279">
    <property type="entry name" value="Phage tail proteins"/>
    <property type="match status" value="2"/>
</dbReference>
<comment type="caution">
    <text evidence="5">The sequence shown here is derived from an EMBL/GenBank/DDBJ whole genome shotgun (WGS) entry which is preliminary data.</text>
</comment>
<evidence type="ECO:0000313" key="6">
    <source>
        <dbReference type="Proteomes" id="UP001500547"/>
    </source>
</evidence>
<evidence type="ECO:0000259" key="4">
    <source>
        <dbReference type="Pfam" id="PF13296"/>
    </source>
</evidence>
<dbReference type="Pfam" id="PF04717">
    <property type="entry name" value="Phage_base_V"/>
    <property type="match status" value="1"/>
</dbReference>
<reference evidence="6" key="1">
    <citation type="journal article" date="2019" name="Int. J. Syst. Evol. Microbiol.">
        <title>The Global Catalogue of Microorganisms (GCM) 10K type strain sequencing project: providing services to taxonomists for standard genome sequencing and annotation.</title>
        <authorList>
            <consortium name="The Broad Institute Genomics Platform"/>
            <consortium name="The Broad Institute Genome Sequencing Center for Infectious Disease"/>
            <person name="Wu L."/>
            <person name="Ma J."/>
        </authorList>
    </citation>
    <scope>NUCLEOTIDE SEQUENCE [LARGE SCALE GENOMIC DNA]</scope>
    <source>
        <strain evidence="6">JCM 18715</strain>
    </source>
</reference>
<dbReference type="InterPro" id="IPR028244">
    <property type="entry name" value="T6SS_Rhs_Vgr_dom"/>
</dbReference>
<dbReference type="RefSeq" id="WP_345534837.1">
    <property type="nucleotide sequence ID" value="NZ_BAABLD010000017.1"/>
</dbReference>
<dbReference type="InterPro" id="IPR006533">
    <property type="entry name" value="T6SS_Vgr_RhsGE"/>
</dbReference>
<dbReference type="InterPro" id="IPR037026">
    <property type="entry name" value="Vgr_OB-fold_dom_sf"/>
</dbReference>